<dbReference type="RefSeq" id="WP_133328897.1">
    <property type="nucleotide sequence ID" value="NZ_SMYL01000005.1"/>
</dbReference>
<accession>A0A4V3AUR1</accession>
<evidence type="ECO:0000256" key="1">
    <source>
        <dbReference type="PROSITE-ProRule" id="PRU00339"/>
    </source>
</evidence>
<dbReference type="InterPro" id="IPR019734">
    <property type="entry name" value="TPR_rpt"/>
</dbReference>
<dbReference type="Pfam" id="PF02810">
    <property type="entry name" value="SEC-C"/>
    <property type="match status" value="1"/>
</dbReference>
<dbReference type="InterPro" id="IPR011990">
    <property type="entry name" value="TPR-like_helical_dom_sf"/>
</dbReference>
<keyword evidence="3" id="KW-1185">Reference proteome</keyword>
<dbReference type="Gene3D" id="3.10.450.50">
    <property type="match status" value="1"/>
</dbReference>
<dbReference type="InterPro" id="IPR004027">
    <property type="entry name" value="SEC_C_motif"/>
</dbReference>
<gene>
    <name evidence="2" type="ORF">E2I14_11330</name>
</gene>
<dbReference type="Pfam" id="PF13432">
    <property type="entry name" value="TPR_16"/>
    <property type="match status" value="1"/>
</dbReference>
<dbReference type="SMART" id="SM00028">
    <property type="entry name" value="TPR"/>
    <property type="match status" value="7"/>
</dbReference>
<feature type="repeat" description="TPR" evidence="1">
    <location>
        <begin position="181"/>
        <end position="214"/>
    </location>
</feature>
<sequence length="601" mass="67145">MTTLTMKKIGRNDPCACGSGKKYKQCCMDADLASSTAIQAQQRNIDALMVEGKALHQQGQLAQAQANYEAVLQQHPTHPDALHYLGVLAYQAKNYPVAEELMRASINQDDGNPFYYSNLGSLYRDQKKLSKAIECQQRALALKPDYAEAYLNLAAAQIDQRQVEQGIASCLKALELRPQYVEALDNLGTALRLQLKFAEAALVHQKAIAINPNYVGSYVNLAAAQLYLKRFDDVSQNCLLALKLNPNNASAYYYLGAACMEQGQVQASQQFLQHSLALDNNPNTHFTLAILLLGTGQFVAGWLEHDYRFVHKVDPVLKRYYPFPEWQGESLAEKTILVWFEQGIGDQIAYASMVDDMLTRSKNCVLACTKKLVPLFKQSFPTARVMEFDDPTLLEPQTADVQMAAGSLGRWLRPDYASFDRTKPILSADWQRVSYWKQRLATMGDSIKVGICWRSGNITGDRALYCTELAEWGAILSVPGVTFINLQYDDCHAELDAAYQQFGVRIHAFPEVDLYDDLLEAAALTSALDLVISAPTAAAILAGALDVPTWMMLTGFDWQRRNANGNIFYRSMQTFNKSWDENWAGMIEMIAAQLNSVRKSL</sequence>
<dbReference type="GO" id="GO:0097363">
    <property type="term" value="F:protein O-acetylglucosaminyltransferase activity"/>
    <property type="evidence" value="ECO:0007669"/>
    <property type="project" value="TreeGrafter"/>
</dbReference>
<dbReference type="PROSITE" id="PS50005">
    <property type="entry name" value="TPR"/>
    <property type="match status" value="3"/>
</dbReference>
<organism evidence="2 3">
    <name type="scientific">Sapientia aquatica</name>
    <dbReference type="NCBI Taxonomy" id="1549640"/>
    <lineage>
        <taxon>Bacteria</taxon>
        <taxon>Pseudomonadati</taxon>
        <taxon>Pseudomonadota</taxon>
        <taxon>Betaproteobacteria</taxon>
        <taxon>Burkholderiales</taxon>
        <taxon>Oxalobacteraceae</taxon>
        <taxon>Sapientia</taxon>
    </lineage>
</organism>
<dbReference type="PANTHER" id="PTHR44366">
    <property type="entry name" value="UDP-N-ACETYLGLUCOSAMINE--PEPTIDE N-ACETYLGLUCOSAMINYLTRANSFERASE 110 KDA SUBUNIT"/>
    <property type="match status" value="1"/>
</dbReference>
<dbReference type="OrthoDB" id="9814129at2"/>
<reference evidence="2 3" key="1">
    <citation type="submission" date="2019-03" db="EMBL/GenBank/DDBJ databases">
        <title>Sapientia aquatica gen. nov., sp. nov., isolated from a crater lake.</title>
        <authorList>
            <person name="Felfoldi T."/>
            <person name="Szabo A."/>
            <person name="Toth E."/>
            <person name="Schumann P."/>
            <person name="Keki Z."/>
            <person name="Marialigeti K."/>
            <person name="Mathe I."/>
        </authorList>
    </citation>
    <scope>NUCLEOTIDE SEQUENCE [LARGE SCALE GENOMIC DNA]</scope>
    <source>
        <strain evidence="2 3">SA-152</strain>
    </source>
</reference>
<dbReference type="Gene3D" id="1.25.40.10">
    <property type="entry name" value="Tetratricopeptide repeat domain"/>
    <property type="match status" value="4"/>
</dbReference>
<protein>
    <submittedName>
        <fullName evidence="2">Tetratricopeptide repeat protein</fullName>
    </submittedName>
</protein>
<feature type="repeat" description="TPR" evidence="1">
    <location>
        <begin position="113"/>
        <end position="146"/>
    </location>
</feature>
<comment type="caution">
    <text evidence="2">The sequence shown here is derived from an EMBL/GenBank/DDBJ whole genome shotgun (WGS) entry which is preliminary data.</text>
</comment>
<keyword evidence="1" id="KW-0802">TPR repeat</keyword>
<evidence type="ECO:0000313" key="2">
    <source>
        <dbReference type="EMBL" id="TDK65720.1"/>
    </source>
</evidence>
<dbReference type="Pfam" id="PF13431">
    <property type="entry name" value="TPR_17"/>
    <property type="match status" value="1"/>
</dbReference>
<dbReference type="SUPFAM" id="SSF103642">
    <property type="entry name" value="Sec-C motif"/>
    <property type="match status" value="1"/>
</dbReference>
<dbReference type="Pfam" id="PF13414">
    <property type="entry name" value="TPR_11"/>
    <property type="match status" value="1"/>
</dbReference>
<dbReference type="AlphaFoldDB" id="A0A4V3AUR1"/>
<name>A0A4V3AUR1_9BURK</name>
<proteinExistence type="predicted"/>
<feature type="repeat" description="TPR" evidence="1">
    <location>
        <begin position="147"/>
        <end position="180"/>
    </location>
</feature>
<dbReference type="InterPro" id="IPR037919">
    <property type="entry name" value="OGT"/>
</dbReference>
<dbReference type="GO" id="GO:0006493">
    <property type="term" value="P:protein O-linked glycosylation"/>
    <property type="evidence" value="ECO:0007669"/>
    <property type="project" value="InterPro"/>
</dbReference>
<evidence type="ECO:0000313" key="3">
    <source>
        <dbReference type="Proteomes" id="UP000294829"/>
    </source>
</evidence>
<dbReference type="SUPFAM" id="SSF53756">
    <property type="entry name" value="UDP-Glycosyltransferase/glycogen phosphorylase"/>
    <property type="match status" value="1"/>
</dbReference>
<dbReference type="PANTHER" id="PTHR44366:SF1">
    <property type="entry name" value="UDP-N-ACETYLGLUCOSAMINE--PEPTIDE N-ACETYLGLUCOSAMINYLTRANSFERASE 110 KDA SUBUNIT"/>
    <property type="match status" value="1"/>
</dbReference>
<dbReference type="Proteomes" id="UP000294829">
    <property type="component" value="Unassembled WGS sequence"/>
</dbReference>
<dbReference type="EMBL" id="SMYL01000005">
    <property type="protein sequence ID" value="TDK65720.1"/>
    <property type="molecule type" value="Genomic_DNA"/>
</dbReference>
<dbReference type="SUPFAM" id="SSF48452">
    <property type="entry name" value="TPR-like"/>
    <property type="match status" value="1"/>
</dbReference>